<dbReference type="HOGENOM" id="CLU_2208501_0_0_11"/>
<reference evidence="3" key="1">
    <citation type="submission" date="2011-12" db="EMBL/GenBank/DDBJ databases">
        <title>Complete genome sequence of Streptomyces cattleya strain DSM 46488.</title>
        <authorList>
            <person name="Ou H.-Y."/>
            <person name="Li P."/>
            <person name="Zhao C."/>
            <person name="O'Hagan D."/>
            <person name="Deng Z."/>
        </authorList>
    </citation>
    <scope>NUCLEOTIDE SEQUENCE [LARGE SCALE GENOMIC DNA]</scope>
    <source>
        <strain evidence="3">ATCC 35852 / DSM 46488 / JCM 4925 / NBRC 14057 / NRRL 8057</strain>
        <plasmid evidence="3">Plasmid pSCATT</plasmid>
    </source>
</reference>
<dbReference type="Proteomes" id="UP000007842">
    <property type="component" value="Plasmid pSCATT"/>
</dbReference>
<protein>
    <submittedName>
        <fullName evidence="2">Uncharacterized protein</fullName>
    </submittedName>
</protein>
<evidence type="ECO:0000256" key="1">
    <source>
        <dbReference type="SAM" id="MobiDB-lite"/>
    </source>
</evidence>
<name>G8XFG5_STREN</name>
<dbReference type="PATRIC" id="fig|1003195.29.peg.6142"/>
<dbReference type="KEGG" id="scy:SCATT_p03420"/>
<feature type="compositionally biased region" description="Basic and acidic residues" evidence="1">
    <location>
        <begin position="77"/>
        <end position="93"/>
    </location>
</feature>
<dbReference type="EMBL" id="CP003229">
    <property type="protein sequence ID" value="AEW98535.1"/>
    <property type="molecule type" value="Genomic_DNA"/>
</dbReference>
<geneLocation type="plasmid" evidence="2 3">
    <name>pSCATT</name>
</geneLocation>
<organism evidence="2 3">
    <name type="scientific">Streptantibioticus cattleyicolor (strain ATCC 35852 / DSM 46488 / JCM 4925 / NBRC 14057 / NRRL 8057)</name>
    <name type="common">Streptomyces cattleya</name>
    <dbReference type="NCBI Taxonomy" id="1003195"/>
    <lineage>
        <taxon>Bacteria</taxon>
        <taxon>Bacillati</taxon>
        <taxon>Actinomycetota</taxon>
        <taxon>Actinomycetes</taxon>
        <taxon>Kitasatosporales</taxon>
        <taxon>Streptomycetaceae</taxon>
        <taxon>Streptantibioticus</taxon>
    </lineage>
</organism>
<evidence type="ECO:0000313" key="2">
    <source>
        <dbReference type="EMBL" id="AEW98535.1"/>
    </source>
</evidence>
<gene>
    <name evidence="2" type="ordered locus">SCATT_p03420</name>
</gene>
<sequence>MRHRAADPRPQGVVVAAQPFRIRHRGGDAGDHDAPSGAPYGVERVGLVGDHRALAGRTEQGRAAVGADDHLVAVEQMVDRPDRRQRPVAEDHPPHRHTRQQVQRLLA</sequence>
<evidence type="ECO:0000313" key="3">
    <source>
        <dbReference type="Proteomes" id="UP000007842"/>
    </source>
</evidence>
<proteinExistence type="predicted"/>
<keyword evidence="2" id="KW-0614">Plasmid</keyword>
<dbReference type="AlphaFoldDB" id="G8XFG5"/>
<feature type="region of interest" description="Disordered" evidence="1">
    <location>
        <begin position="77"/>
        <end position="107"/>
    </location>
</feature>
<accession>G8XFG5</accession>
<keyword evidence="3" id="KW-1185">Reference proteome</keyword>